<accession>A0ABV7Y808</accession>
<dbReference type="SUPFAM" id="SSF53822">
    <property type="entry name" value="Periplasmic binding protein-like I"/>
    <property type="match status" value="1"/>
</dbReference>
<dbReference type="InterPro" id="IPR046335">
    <property type="entry name" value="LacI/GalR-like_sensor"/>
</dbReference>
<reference evidence="6" key="1">
    <citation type="journal article" date="2019" name="Int. J. Syst. Evol. Microbiol.">
        <title>The Global Catalogue of Microorganisms (GCM) 10K type strain sequencing project: providing services to taxonomists for standard genome sequencing and annotation.</title>
        <authorList>
            <consortium name="The Broad Institute Genomics Platform"/>
            <consortium name="The Broad Institute Genome Sequencing Center for Infectious Disease"/>
            <person name="Wu L."/>
            <person name="Ma J."/>
        </authorList>
    </citation>
    <scope>NUCLEOTIDE SEQUENCE [LARGE SCALE GENOMIC DNA]</scope>
    <source>
        <strain evidence="6">CGMCC 4.7241</strain>
    </source>
</reference>
<comment type="caution">
    <text evidence="5">The sequence shown here is derived from an EMBL/GenBank/DDBJ whole genome shotgun (WGS) entry which is preliminary data.</text>
</comment>
<proteinExistence type="predicted"/>
<dbReference type="Gene3D" id="1.10.260.40">
    <property type="entry name" value="lambda repressor-like DNA-binding domains"/>
    <property type="match status" value="1"/>
</dbReference>
<gene>
    <name evidence="5" type="ORF">ACFOUW_08655</name>
</gene>
<dbReference type="PROSITE" id="PS00356">
    <property type="entry name" value="HTH_LACI_1"/>
    <property type="match status" value="1"/>
</dbReference>
<keyword evidence="1" id="KW-0805">Transcription regulation</keyword>
<dbReference type="PANTHER" id="PTHR30146">
    <property type="entry name" value="LACI-RELATED TRANSCRIPTIONAL REPRESSOR"/>
    <property type="match status" value="1"/>
</dbReference>
<evidence type="ECO:0000256" key="2">
    <source>
        <dbReference type="ARBA" id="ARBA00023125"/>
    </source>
</evidence>
<dbReference type="CDD" id="cd06267">
    <property type="entry name" value="PBP1_LacI_sugar_binding-like"/>
    <property type="match status" value="1"/>
</dbReference>
<dbReference type="EMBL" id="JBHRZH010000006">
    <property type="protein sequence ID" value="MFC3760908.1"/>
    <property type="molecule type" value="Genomic_DNA"/>
</dbReference>
<dbReference type="Pfam" id="PF00356">
    <property type="entry name" value="LacI"/>
    <property type="match status" value="1"/>
</dbReference>
<keyword evidence="6" id="KW-1185">Reference proteome</keyword>
<dbReference type="Pfam" id="PF13377">
    <property type="entry name" value="Peripla_BP_3"/>
    <property type="match status" value="1"/>
</dbReference>
<dbReference type="InterPro" id="IPR000843">
    <property type="entry name" value="HTH_LacI"/>
</dbReference>
<dbReference type="PANTHER" id="PTHR30146:SF153">
    <property type="entry name" value="LACTOSE OPERON REPRESSOR"/>
    <property type="match status" value="1"/>
</dbReference>
<feature type="domain" description="HTH lacI-type" evidence="4">
    <location>
        <begin position="7"/>
        <end position="62"/>
    </location>
</feature>
<name>A0ABV7Y808_9ACTN</name>
<dbReference type="SUPFAM" id="SSF47413">
    <property type="entry name" value="lambda repressor-like DNA-binding domains"/>
    <property type="match status" value="1"/>
</dbReference>
<organism evidence="5 6">
    <name type="scientific">Tenggerimyces flavus</name>
    <dbReference type="NCBI Taxonomy" id="1708749"/>
    <lineage>
        <taxon>Bacteria</taxon>
        <taxon>Bacillati</taxon>
        <taxon>Actinomycetota</taxon>
        <taxon>Actinomycetes</taxon>
        <taxon>Propionibacteriales</taxon>
        <taxon>Nocardioidaceae</taxon>
        <taxon>Tenggerimyces</taxon>
    </lineage>
</organism>
<evidence type="ECO:0000256" key="3">
    <source>
        <dbReference type="ARBA" id="ARBA00023163"/>
    </source>
</evidence>
<protein>
    <submittedName>
        <fullName evidence="5">LacI family DNA-binding transcriptional regulator</fullName>
    </submittedName>
</protein>
<dbReference type="InterPro" id="IPR028082">
    <property type="entry name" value="Peripla_BP_I"/>
</dbReference>
<dbReference type="CDD" id="cd01392">
    <property type="entry name" value="HTH_LacI"/>
    <property type="match status" value="1"/>
</dbReference>
<dbReference type="PRINTS" id="PR00036">
    <property type="entry name" value="HTHLACI"/>
</dbReference>
<evidence type="ECO:0000313" key="6">
    <source>
        <dbReference type="Proteomes" id="UP001595699"/>
    </source>
</evidence>
<dbReference type="Gene3D" id="3.40.50.2300">
    <property type="match status" value="2"/>
</dbReference>
<dbReference type="SMART" id="SM00354">
    <property type="entry name" value="HTH_LACI"/>
    <property type="match status" value="1"/>
</dbReference>
<evidence type="ECO:0000259" key="4">
    <source>
        <dbReference type="PROSITE" id="PS50932"/>
    </source>
</evidence>
<evidence type="ECO:0000313" key="5">
    <source>
        <dbReference type="EMBL" id="MFC3760908.1"/>
    </source>
</evidence>
<dbReference type="GO" id="GO:0003677">
    <property type="term" value="F:DNA binding"/>
    <property type="evidence" value="ECO:0007669"/>
    <property type="project" value="UniProtKB-KW"/>
</dbReference>
<dbReference type="InterPro" id="IPR010982">
    <property type="entry name" value="Lambda_DNA-bd_dom_sf"/>
</dbReference>
<dbReference type="PROSITE" id="PS50932">
    <property type="entry name" value="HTH_LACI_2"/>
    <property type="match status" value="1"/>
</dbReference>
<keyword evidence="3" id="KW-0804">Transcription</keyword>
<dbReference type="RefSeq" id="WP_239553792.1">
    <property type="nucleotide sequence ID" value="NZ_JAFBCM010000001.1"/>
</dbReference>
<keyword evidence="2 5" id="KW-0238">DNA-binding</keyword>
<dbReference type="Proteomes" id="UP001595699">
    <property type="component" value="Unassembled WGS sequence"/>
</dbReference>
<evidence type="ECO:0000256" key="1">
    <source>
        <dbReference type="ARBA" id="ARBA00023015"/>
    </source>
</evidence>
<sequence length="346" mass="37133">MSAPEVVTLGDVARRAGVSLATASRVLNGSTRRVNEELRTLVHDAASALGYTPNLHAQAVARGTSSTVGLIVHDIGDPYFSAIASGVMRVADDRGLIVTLGTTSRNPNREVQYVAMMRAQRARAVILAGSRVADREQTERLSAEVTAFRRGGGRVAAVSQQKLPTDTVLPENRAGARELATRLAELGHRRFGVLAGPRTILTARDRLSGFRAGLSDAGLPLDPEAVIEGPFTRDGGYQAARELLERKLGVTCVFAVNDVMAVGAMAACRELGVSVPGDLSMAGFDDIETLRDLVPPLTTVRLPLEEMGMRAAELALDLEPPDRDRLIRIRGEVVLRESTRKIRSRG</sequence>